<evidence type="ECO:0000256" key="8">
    <source>
        <dbReference type="ARBA" id="ARBA00030980"/>
    </source>
</evidence>
<dbReference type="Proteomes" id="UP000670092">
    <property type="component" value="Unassembled WGS sequence"/>
</dbReference>
<comment type="subunit">
    <text evidence="3">Component of the EKC/KEOPS complex composed of at least BUD32, CGI121, GON7, KAE1 and PCC1; the whole complex dimerizes.</text>
</comment>
<reference evidence="14 15" key="1">
    <citation type="submission" date="2021-01" db="EMBL/GenBank/DDBJ databases">
        <title>Chromosome-level genome assembly of a human fungal pathogen reveals clustering of transcriptionally co-regulated genes.</title>
        <authorList>
            <person name="Voorhies M."/>
            <person name="Cohen S."/>
            <person name="Shea T.P."/>
            <person name="Petrus S."/>
            <person name="Munoz J.F."/>
            <person name="Poplawski S."/>
            <person name="Goldman W.E."/>
            <person name="Michael T."/>
            <person name="Cuomo C.A."/>
            <person name="Sil A."/>
            <person name="Beyhan S."/>
        </authorList>
    </citation>
    <scope>NUCLEOTIDE SEQUENCE [LARGE SCALE GENOMIC DNA]</scope>
    <source>
        <strain evidence="14 15">G184AR</strain>
    </source>
</reference>
<accession>A0A8H7Z7W8</accession>
<dbReference type="InterPro" id="IPR000719">
    <property type="entry name" value="Prot_kinase_dom"/>
</dbReference>
<feature type="region of interest" description="Disordered" evidence="12">
    <location>
        <begin position="527"/>
        <end position="550"/>
    </location>
</feature>
<comment type="catalytic activity">
    <reaction evidence="11">
        <text>L-seryl-[protein] + ATP = O-phospho-L-seryl-[protein] + ADP + H(+)</text>
        <dbReference type="Rhea" id="RHEA:17989"/>
        <dbReference type="Rhea" id="RHEA-COMP:9863"/>
        <dbReference type="Rhea" id="RHEA-COMP:11604"/>
        <dbReference type="ChEBI" id="CHEBI:15378"/>
        <dbReference type="ChEBI" id="CHEBI:29999"/>
        <dbReference type="ChEBI" id="CHEBI:30616"/>
        <dbReference type="ChEBI" id="CHEBI:83421"/>
        <dbReference type="ChEBI" id="CHEBI:456216"/>
        <dbReference type="EC" id="2.7.11.1"/>
    </reaction>
</comment>
<evidence type="ECO:0000259" key="13">
    <source>
        <dbReference type="PROSITE" id="PS50011"/>
    </source>
</evidence>
<evidence type="ECO:0000313" key="14">
    <source>
        <dbReference type="EMBL" id="KAG5302803.1"/>
    </source>
</evidence>
<keyword evidence="7" id="KW-0779">Telomere</keyword>
<feature type="region of interest" description="Disordered" evidence="12">
    <location>
        <begin position="142"/>
        <end position="167"/>
    </location>
</feature>
<evidence type="ECO:0000256" key="10">
    <source>
        <dbReference type="ARBA" id="ARBA00047899"/>
    </source>
</evidence>
<evidence type="ECO:0000256" key="6">
    <source>
        <dbReference type="ARBA" id="ARBA00019973"/>
    </source>
</evidence>
<organism evidence="14 15">
    <name type="scientific">Ajellomyces capsulatus</name>
    <name type="common">Darling's disease fungus</name>
    <name type="synonym">Histoplasma capsulatum</name>
    <dbReference type="NCBI Taxonomy" id="5037"/>
    <lineage>
        <taxon>Eukaryota</taxon>
        <taxon>Fungi</taxon>
        <taxon>Dikarya</taxon>
        <taxon>Ascomycota</taxon>
        <taxon>Pezizomycotina</taxon>
        <taxon>Eurotiomycetes</taxon>
        <taxon>Eurotiomycetidae</taxon>
        <taxon>Onygenales</taxon>
        <taxon>Ajellomycetaceae</taxon>
        <taxon>Histoplasma</taxon>
    </lineage>
</organism>
<gene>
    <name evidence="14" type="ORF">I7I52_00550</name>
</gene>
<evidence type="ECO:0000256" key="7">
    <source>
        <dbReference type="ARBA" id="ARBA00022895"/>
    </source>
</evidence>
<dbReference type="GO" id="GO:0000781">
    <property type="term" value="C:chromosome, telomeric region"/>
    <property type="evidence" value="ECO:0007669"/>
    <property type="project" value="UniProtKB-SubCell"/>
</dbReference>
<sequence>MPTKMVDLSQDDRDIIKRYPLNDSLDKLGDLLQEAEKVYDSRLMFYDGASDSLDHLYRSAITKLVYALQGTDAALNLSSQINDQKADSDLANLYTRLRKEKGGFSYNPYRALVRLVIQKAPDVDIWKAVHQVIETVSQLTPPATVLPTSDGTPWRSTSSSQRGNEQTRKLVEERLFDEIKTCTHKDVGGFDAKYFRNTSWEEKFIDIYKKIQERDDTGLSDFPNPPIQNDVLDWWFRLQNTFLTETRGMYFSTEGKKSLKDSEAERQVDVLMKVRAGDDPVPRHSWKDIRVVGELKQSNYNKKGTILQMERYVRDVFAAQPTRPFVHSFTLCGTEMEMWVTDRSGPYSSGSFDIRNEPERFFRAIIGYTLMSDEELGLDTFTMLHDDGTRTVYVGDIDTSGKKLLRLESMPISIQLAVVCRGTCCYLTKDDGAFKSQNAVKFSWTSARRQPEVELLQKVHQREVEGVARMIGYRSITSIAELREGLDFKKVYQFRSMAPSTSSSFTQSQPQLQLSQSFTELRGLSIAKGSSSGSSKKRKQSTQSAAKPLKLSRSSNLRLDSAAEGNEVAFSVEETQKASLYATDGEEPFENRVLRCLAISPAGRAICKFDSLKELLLALRDAIKAHRSLYIKGKILHRDISENNIIITDPKINNGYSGMLIDLDLAKELGSGPTGARHQTGTMEFMAIEVLLIIDHTYRHDLESFFYVLIWQCAHNGWERYGRSKEKPQKSRLKKWYTGSYEEIADVKTGHMDANRFEDLLQEFPPECDKAKSLCRELRGILFPYCNGLVIGTPAKPEKLYDPVTQAFDKAIECL</sequence>
<keyword evidence="14" id="KW-0808">Transferase</keyword>
<evidence type="ECO:0000313" key="15">
    <source>
        <dbReference type="Proteomes" id="UP000670092"/>
    </source>
</evidence>
<comment type="subcellular location">
    <subcellularLocation>
        <location evidence="2">Chromosome</location>
        <location evidence="2">Telomere</location>
    </subcellularLocation>
</comment>
<evidence type="ECO:0000256" key="3">
    <source>
        <dbReference type="ARBA" id="ARBA00011534"/>
    </source>
</evidence>
<dbReference type="InterPro" id="IPR040976">
    <property type="entry name" value="Pkinase_fungal"/>
</dbReference>
<proteinExistence type="predicted"/>
<protein>
    <recommendedName>
        <fullName evidence="6">EKC/KEOPS complex subunit BUD32</fullName>
        <ecNumber evidence="4">2.7.11.1</ecNumber>
    </recommendedName>
    <alternativeName>
        <fullName evidence="8 9">Atypical Serine/threonine protein kinase BUD32</fullName>
    </alternativeName>
    <alternativeName>
        <fullName evidence="5">EKC/KEOPS complex subunit bud32</fullName>
    </alternativeName>
</protein>
<feature type="compositionally biased region" description="Polar residues" evidence="12">
    <location>
        <begin position="142"/>
        <end position="164"/>
    </location>
</feature>
<evidence type="ECO:0000256" key="4">
    <source>
        <dbReference type="ARBA" id="ARBA00012513"/>
    </source>
</evidence>
<dbReference type="GO" id="GO:0005524">
    <property type="term" value="F:ATP binding"/>
    <property type="evidence" value="ECO:0007669"/>
    <property type="project" value="InterPro"/>
</dbReference>
<dbReference type="VEuPathDB" id="FungiDB:I7I52_00550"/>
<evidence type="ECO:0000256" key="12">
    <source>
        <dbReference type="SAM" id="MobiDB-lite"/>
    </source>
</evidence>
<dbReference type="PANTHER" id="PTHR38248:SF2">
    <property type="entry name" value="FUNK1 11"/>
    <property type="match status" value="1"/>
</dbReference>
<evidence type="ECO:0000256" key="9">
    <source>
        <dbReference type="ARBA" id="ARBA00033194"/>
    </source>
</evidence>
<keyword evidence="14" id="KW-0723">Serine/threonine-protein kinase</keyword>
<dbReference type="OrthoDB" id="5584477at2759"/>
<evidence type="ECO:0000256" key="5">
    <source>
        <dbReference type="ARBA" id="ARBA00013948"/>
    </source>
</evidence>
<keyword evidence="7" id="KW-0158">Chromosome</keyword>
<dbReference type="SUPFAM" id="SSF56112">
    <property type="entry name" value="Protein kinase-like (PK-like)"/>
    <property type="match status" value="1"/>
</dbReference>
<dbReference type="InterPro" id="IPR008266">
    <property type="entry name" value="Tyr_kinase_AS"/>
</dbReference>
<dbReference type="EC" id="2.7.11.1" evidence="4"/>
<dbReference type="AlphaFoldDB" id="A0A8H7Z7W8"/>
<dbReference type="PROSITE" id="PS50011">
    <property type="entry name" value="PROTEIN_KINASE_DOM"/>
    <property type="match status" value="1"/>
</dbReference>
<dbReference type="PROSITE" id="PS00109">
    <property type="entry name" value="PROTEIN_KINASE_TYR"/>
    <property type="match status" value="1"/>
</dbReference>
<dbReference type="Pfam" id="PF17667">
    <property type="entry name" value="Pkinase_fungal"/>
    <property type="match status" value="1"/>
</dbReference>
<evidence type="ECO:0000256" key="11">
    <source>
        <dbReference type="ARBA" id="ARBA00048679"/>
    </source>
</evidence>
<dbReference type="Gene3D" id="1.10.510.10">
    <property type="entry name" value="Transferase(Phosphotransferase) domain 1"/>
    <property type="match status" value="1"/>
</dbReference>
<evidence type="ECO:0000256" key="2">
    <source>
        <dbReference type="ARBA" id="ARBA00004574"/>
    </source>
</evidence>
<comment type="caution">
    <text evidence="14">The sequence shown here is derived from an EMBL/GenBank/DDBJ whole genome shotgun (WGS) entry which is preliminary data.</text>
</comment>
<evidence type="ECO:0000256" key="1">
    <source>
        <dbReference type="ARBA" id="ARBA00003747"/>
    </source>
</evidence>
<name>A0A8H7Z7W8_AJECA</name>
<feature type="domain" description="Protein kinase" evidence="13">
    <location>
        <begin position="465"/>
        <end position="815"/>
    </location>
</feature>
<dbReference type="PANTHER" id="PTHR38248">
    <property type="entry name" value="FUNK1 6"/>
    <property type="match status" value="1"/>
</dbReference>
<comment type="catalytic activity">
    <reaction evidence="10">
        <text>L-threonyl-[protein] + ATP = O-phospho-L-threonyl-[protein] + ADP + H(+)</text>
        <dbReference type="Rhea" id="RHEA:46608"/>
        <dbReference type="Rhea" id="RHEA-COMP:11060"/>
        <dbReference type="Rhea" id="RHEA-COMP:11605"/>
        <dbReference type="ChEBI" id="CHEBI:15378"/>
        <dbReference type="ChEBI" id="CHEBI:30013"/>
        <dbReference type="ChEBI" id="CHEBI:30616"/>
        <dbReference type="ChEBI" id="CHEBI:61977"/>
        <dbReference type="ChEBI" id="CHEBI:456216"/>
        <dbReference type="EC" id="2.7.11.1"/>
    </reaction>
</comment>
<comment type="function">
    <text evidence="1">Component of the EKC/KEOPS complex that is required for the formation of a threonylcarbamoyl group on adenosine at position 37 (t(6)A37) in tRNAs that read codons beginning with adenine. The complex is probably involved in the transfer of the threonylcarbamoyl moiety of threonylcarbamoyl-AMP (TC-AMP) to the N6 group of A37. BUD32 has ATPase activity in the context of the EKC/KEOPS complex and likely plays a supporting role to the catalytic subunit KAE1. The EKC/KEOPS complex also promotes both telomere uncapping and telomere elongation. The complex is required for efficient recruitment of transcriptional coactivators.</text>
</comment>
<dbReference type="EMBL" id="JAEVHI010000001">
    <property type="protein sequence ID" value="KAG5302803.1"/>
    <property type="molecule type" value="Genomic_DNA"/>
</dbReference>
<dbReference type="InterPro" id="IPR011009">
    <property type="entry name" value="Kinase-like_dom_sf"/>
</dbReference>
<keyword evidence="14" id="KW-0418">Kinase</keyword>
<dbReference type="GO" id="GO:0004674">
    <property type="term" value="F:protein serine/threonine kinase activity"/>
    <property type="evidence" value="ECO:0007669"/>
    <property type="project" value="UniProtKB-KW"/>
</dbReference>